<protein>
    <submittedName>
        <fullName evidence="4">Dirigent-like protein</fullName>
    </submittedName>
</protein>
<dbReference type="Gene3D" id="2.40.480.10">
    <property type="entry name" value="Allene oxide cyclase-like"/>
    <property type="match status" value="1"/>
</dbReference>
<evidence type="ECO:0000256" key="3">
    <source>
        <dbReference type="SAM" id="SignalP"/>
    </source>
</evidence>
<comment type="subcellular location">
    <subcellularLocation>
        <location evidence="1">Secreted</location>
    </subcellularLocation>
</comment>
<organism evidence="4 5">
    <name type="scientific">Stigmatella aurantiaca</name>
    <dbReference type="NCBI Taxonomy" id="41"/>
    <lineage>
        <taxon>Bacteria</taxon>
        <taxon>Pseudomonadati</taxon>
        <taxon>Myxococcota</taxon>
        <taxon>Myxococcia</taxon>
        <taxon>Myxococcales</taxon>
        <taxon>Cystobacterineae</taxon>
        <taxon>Archangiaceae</taxon>
        <taxon>Stigmatella</taxon>
    </lineage>
</organism>
<dbReference type="GO" id="GO:0009695">
    <property type="term" value="P:jasmonic acid biosynthetic process"/>
    <property type="evidence" value="ECO:0007669"/>
    <property type="project" value="InterPro"/>
</dbReference>
<keyword evidence="2" id="KW-0964">Secreted</keyword>
<dbReference type="GO" id="GO:0017000">
    <property type="term" value="P:antibiotic biosynthetic process"/>
    <property type="evidence" value="ECO:0007669"/>
    <property type="project" value="InterPro"/>
</dbReference>
<feature type="chain" id="PRO_5010216581" evidence="3">
    <location>
        <begin position="36"/>
        <end position="162"/>
    </location>
</feature>
<evidence type="ECO:0000313" key="5">
    <source>
        <dbReference type="Proteomes" id="UP000182719"/>
    </source>
</evidence>
<sequence>MRKLKETGKMQQAVLWAGCTLLLAAPGLGCSSAHADEPWTFTTIADARSGIANSVDLGAPGDSPGDMFVFDQPLLNEAKQNIGSNSGFCVRTLPGQFNECQWTLTLADGTITVAGRESDTGTSMIPVVGGTGNYLGVKGMLATTPNGDRTFTQVLSLIKATP</sequence>
<keyword evidence="5" id="KW-1185">Reference proteome</keyword>
<dbReference type="InterPro" id="IPR034871">
    <property type="entry name" value="Allene_oxi_cyc_sf"/>
</dbReference>
<dbReference type="SUPFAM" id="SSF141493">
    <property type="entry name" value="Allene oxide cyclase-like"/>
    <property type="match status" value="1"/>
</dbReference>
<name>A0A1H7HD66_STIAU</name>
<dbReference type="Pfam" id="PF03018">
    <property type="entry name" value="Dirigent"/>
    <property type="match status" value="1"/>
</dbReference>
<reference evidence="5" key="1">
    <citation type="submission" date="2016-10" db="EMBL/GenBank/DDBJ databases">
        <authorList>
            <person name="Varghese N."/>
            <person name="Submissions S."/>
        </authorList>
    </citation>
    <scope>NUCLEOTIDE SEQUENCE [LARGE SCALE GENOMIC DNA]</scope>
    <source>
        <strain evidence="5">DSM 17044</strain>
    </source>
</reference>
<feature type="signal peptide" evidence="3">
    <location>
        <begin position="1"/>
        <end position="35"/>
    </location>
</feature>
<dbReference type="Proteomes" id="UP000182719">
    <property type="component" value="Unassembled WGS sequence"/>
</dbReference>
<dbReference type="InterPro" id="IPR004265">
    <property type="entry name" value="Dirigent"/>
</dbReference>
<dbReference type="InterPro" id="IPR044859">
    <property type="entry name" value="Allene_oxi_cyc_Dirigent"/>
</dbReference>
<evidence type="ECO:0000256" key="1">
    <source>
        <dbReference type="ARBA" id="ARBA00004613"/>
    </source>
</evidence>
<evidence type="ECO:0000256" key="2">
    <source>
        <dbReference type="ARBA" id="ARBA00022525"/>
    </source>
</evidence>
<evidence type="ECO:0000313" key="4">
    <source>
        <dbReference type="EMBL" id="SEK46940.1"/>
    </source>
</evidence>
<accession>A0A1H7HD66</accession>
<proteinExistence type="predicted"/>
<dbReference type="EMBL" id="FOAP01000001">
    <property type="protein sequence ID" value="SEK46940.1"/>
    <property type="molecule type" value="Genomic_DNA"/>
</dbReference>
<gene>
    <name evidence="4" type="ORF">SAMN05444354_101652</name>
</gene>
<dbReference type="AlphaFoldDB" id="A0A1H7HD66"/>
<dbReference type="GO" id="GO:0046423">
    <property type="term" value="F:allene-oxide cyclase activity"/>
    <property type="evidence" value="ECO:0007669"/>
    <property type="project" value="InterPro"/>
</dbReference>
<keyword evidence="3" id="KW-0732">Signal</keyword>